<dbReference type="RefSeq" id="WP_110673151.1">
    <property type="nucleotide sequence ID" value="NZ_PYBW01000153.1"/>
</dbReference>
<accession>A0A2V4MTH7</accession>
<dbReference type="Proteomes" id="UP000248039">
    <property type="component" value="Unassembled WGS sequence"/>
</dbReference>
<protein>
    <recommendedName>
        <fullName evidence="3">Roadblock/LAMTOR2 domain-containing protein</fullName>
    </recommendedName>
</protein>
<name>A0A2V4MTH7_9ACTN</name>
<dbReference type="AlphaFoldDB" id="A0A2V4MTH7"/>
<reference evidence="1 2" key="1">
    <citation type="submission" date="2018-03" db="EMBL/GenBank/DDBJ databases">
        <title>Bioinformatic expansion and discovery of thiopeptide antibiotics.</title>
        <authorList>
            <person name="Schwalen C.J."/>
            <person name="Hudson G.A."/>
            <person name="Mitchell D.A."/>
        </authorList>
    </citation>
    <scope>NUCLEOTIDE SEQUENCE [LARGE SCALE GENOMIC DNA]</scope>
    <source>
        <strain evidence="1 2">ATCC 21389</strain>
    </source>
</reference>
<keyword evidence="2" id="KW-1185">Reference proteome</keyword>
<dbReference type="OrthoDB" id="3427879at2"/>
<evidence type="ECO:0000313" key="1">
    <source>
        <dbReference type="EMBL" id="PYC67376.1"/>
    </source>
</evidence>
<gene>
    <name evidence="1" type="ORF">C7C46_30380</name>
</gene>
<evidence type="ECO:0008006" key="3">
    <source>
        <dbReference type="Google" id="ProtNLM"/>
    </source>
</evidence>
<dbReference type="EMBL" id="PYBW01000153">
    <property type="protein sequence ID" value="PYC67376.1"/>
    <property type="molecule type" value="Genomic_DNA"/>
</dbReference>
<sequence>MPGIDDCLAQAMGIGGAHGVSLLDWGSGLELGAAGRSPADDHAVTAAEAGDLVRLAAESLSFGEPEEPRLPLCDLILTTRASYHLFCLIGTVFDSRLLLHLWLDRSEANLAVARIRLQALAEELVIG</sequence>
<comment type="caution">
    <text evidence="1">The sequence shown here is derived from an EMBL/GenBank/DDBJ whole genome shotgun (WGS) entry which is preliminary data.</text>
</comment>
<proteinExistence type="predicted"/>
<evidence type="ECO:0000313" key="2">
    <source>
        <dbReference type="Proteomes" id="UP000248039"/>
    </source>
</evidence>
<organism evidence="1 2">
    <name type="scientific">Streptomyces tateyamensis</name>
    <dbReference type="NCBI Taxonomy" id="565073"/>
    <lineage>
        <taxon>Bacteria</taxon>
        <taxon>Bacillati</taxon>
        <taxon>Actinomycetota</taxon>
        <taxon>Actinomycetes</taxon>
        <taxon>Kitasatosporales</taxon>
        <taxon>Streptomycetaceae</taxon>
        <taxon>Streptomyces</taxon>
    </lineage>
</organism>